<comment type="caution">
    <text evidence="1">The sequence shown here is derived from an EMBL/GenBank/DDBJ whole genome shotgun (WGS) entry which is preliminary data.</text>
</comment>
<evidence type="ECO:0000313" key="2">
    <source>
        <dbReference type="Proteomes" id="UP001054945"/>
    </source>
</evidence>
<protein>
    <submittedName>
        <fullName evidence="1">Uncharacterized protein</fullName>
    </submittedName>
</protein>
<proteinExistence type="predicted"/>
<keyword evidence="2" id="KW-1185">Reference proteome</keyword>
<evidence type="ECO:0000313" key="1">
    <source>
        <dbReference type="EMBL" id="GIY88967.1"/>
    </source>
</evidence>
<organism evidence="1 2">
    <name type="scientific">Caerostris extrusa</name>
    <name type="common">Bark spider</name>
    <name type="synonym">Caerostris bankana</name>
    <dbReference type="NCBI Taxonomy" id="172846"/>
    <lineage>
        <taxon>Eukaryota</taxon>
        <taxon>Metazoa</taxon>
        <taxon>Ecdysozoa</taxon>
        <taxon>Arthropoda</taxon>
        <taxon>Chelicerata</taxon>
        <taxon>Arachnida</taxon>
        <taxon>Araneae</taxon>
        <taxon>Araneomorphae</taxon>
        <taxon>Entelegynae</taxon>
        <taxon>Araneoidea</taxon>
        <taxon>Araneidae</taxon>
        <taxon>Caerostris</taxon>
    </lineage>
</organism>
<name>A0AAV4X325_CAEEX</name>
<dbReference type="EMBL" id="BPLR01017133">
    <property type="protein sequence ID" value="GIY88967.1"/>
    <property type="molecule type" value="Genomic_DNA"/>
</dbReference>
<dbReference type="Proteomes" id="UP001054945">
    <property type="component" value="Unassembled WGS sequence"/>
</dbReference>
<gene>
    <name evidence="1" type="ORF">CEXT_321411</name>
</gene>
<accession>A0AAV4X325</accession>
<dbReference type="AlphaFoldDB" id="A0AAV4X325"/>
<reference evidence="1 2" key="1">
    <citation type="submission" date="2021-06" db="EMBL/GenBank/DDBJ databases">
        <title>Caerostris extrusa draft genome.</title>
        <authorList>
            <person name="Kono N."/>
            <person name="Arakawa K."/>
        </authorList>
    </citation>
    <scope>NUCLEOTIDE SEQUENCE [LARGE SCALE GENOMIC DNA]</scope>
</reference>
<sequence>MARKTPGKRHSLHLMYGVRQPSPTLRVLECNAIHECRDPRSGTARRCLSLQDANFVITFVILVTSGAMKEFR</sequence>